<reference evidence="3" key="2">
    <citation type="submission" date="2015-03" db="EMBL/GenBank/DDBJ databases">
        <authorList>
            <person name="Gallagher L.A."/>
            <person name="Hayden H.S."/>
            <person name="Weiss E.J."/>
            <person name="Hager K.R."/>
            <person name="Ramage E."/>
            <person name="Radey M.R."/>
            <person name="Bydalek R."/>
            <person name="Manoil C."/>
            <person name="Miller S.I."/>
            <person name="Brittnacher M.J."/>
        </authorList>
    </citation>
    <scope>NUCLEOTIDE SEQUENCE [LARGE SCALE GENOMIC DNA]</scope>
    <source>
        <strain evidence="3">AB5075-UW</strain>
        <plasmid evidence="3">p1AB5075</plasmid>
    </source>
</reference>
<evidence type="ECO:0000313" key="2">
    <source>
        <dbReference type="EMBL" id="AKA33625.1"/>
    </source>
</evidence>
<gene>
    <name evidence="2" type="ORF">ABUW_4066</name>
</gene>
<proteinExistence type="predicted"/>
<accession>A0A0D5YMR9</accession>
<name>A0A0D5YMR9_ACIBA</name>
<evidence type="ECO:0000313" key="3">
    <source>
        <dbReference type="Proteomes" id="UP000032746"/>
    </source>
</evidence>
<keyword evidence="1" id="KW-0472">Membrane</keyword>
<keyword evidence="1" id="KW-1133">Transmembrane helix</keyword>
<organism evidence="2 3">
    <name type="scientific">Acinetobacter baumannii</name>
    <dbReference type="NCBI Taxonomy" id="470"/>
    <lineage>
        <taxon>Bacteria</taxon>
        <taxon>Pseudomonadati</taxon>
        <taxon>Pseudomonadota</taxon>
        <taxon>Gammaproteobacteria</taxon>
        <taxon>Moraxellales</taxon>
        <taxon>Moraxellaceae</taxon>
        <taxon>Acinetobacter</taxon>
        <taxon>Acinetobacter calcoaceticus/baumannii complex</taxon>
    </lineage>
</organism>
<dbReference type="Proteomes" id="UP000032746">
    <property type="component" value="Plasmid p1AB5075"/>
</dbReference>
<evidence type="ECO:0000256" key="1">
    <source>
        <dbReference type="SAM" id="Phobius"/>
    </source>
</evidence>
<sequence length="43" mass="4978">MKNSIDKLNMLKIFLGKWLYILLILLVVVTILMCIKMNIVGDI</sequence>
<feature type="transmembrane region" description="Helical" evidence="1">
    <location>
        <begin position="18"/>
        <end position="35"/>
    </location>
</feature>
<protein>
    <submittedName>
        <fullName evidence="2">Uncharacterized protein</fullName>
    </submittedName>
</protein>
<dbReference type="PATRIC" id="fig|470.1345.peg.3883"/>
<dbReference type="AlphaFoldDB" id="A0A0D5YMR9"/>
<keyword evidence="1" id="KW-0812">Transmembrane</keyword>
<reference evidence="2 3" key="1">
    <citation type="journal article" date="2015" name="J. Bacteriol.">
        <title>Resources for Genetic and Genomic Analysis of Emerging Pathogen Acinetobacter baumannii.</title>
        <authorList>
            <person name="Gallagher L.A."/>
            <person name="Ramage E."/>
            <person name="Weiss E.J."/>
            <person name="Radey M."/>
            <person name="Hayden H.S."/>
            <person name="Held K.G."/>
            <person name="Huse H.K."/>
            <person name="Zurawski D.V."/>
            <person name="Brittnacher M.J."/>
            <person name="Manoil C."/>
        </authorList>
    </citation>
    <scope>NUCLEOTIDE SEQUENCE [LARGE SCALE GENOMIC DNA]</scope>
    <source>
        <strain evidence="2 3">AB5075-UW</strain>
        <plasmid evidence="2 3">p1AB5075</plasmid>
    </source>
</reference>
<geneLocation type="plasmid" evidence="2 3">
    <name>p1AB5075</name>
</geneLocation>
<dbReference type="EMBL" id="CP008707">
    <property type="protein sequence ID" value="AKA33625.1"/>
    <property type="molecule type" value="Genomic_DNA"/>
</dbReference>
<keyword evidence="2" id="KW-0614">Plasmid</keyword>
<dbReference type="RefSeq" id="WP_000797947.1">
    <property type="nucleotide sequence ID" value="NZ_CP142667.1"/>
</dbReference>